<accession>A0A285NIH1</accession>
<evidence type="ECO:0000256" key="2">
    <source>
        <dbReference type="ARBA" id="ARBA00033753"/>
    </source>
</evidence>
<gene>
    <name evidence="4" type="ORF">SAMN06265368_1997</name>
</gene>
<keyword evidence="4" id="KW-0808">Transferase</keyword>
<dbReference type="EMBL" id="OBEL01000001">
    <property type="protein sequence ID" value="SNZ09304.1"/>
    <property type="molecule type" value="Genomic_DNA"/>
</dbReference>
<evidence type="ECO:0000256" key="1">
    <source>
        <dbReference type="ARBA" id="ARBA00022691"/>
    </source>
</evidence>
<dbReference type="PROSITE" id="PS51668">
    <property type="entry name" value="TSAA_2"/>
    <property type="match status" value="1"/>
</dbReference>
<dbReference type="Pfam" id="PF01980">
    <property type="entry name" value="TrmO_N"/>
    <property type="match status" value="1"/>
</dbReference>
<dbReference type="CDD" id="cd09281">
    <property type="entry name" value="UPF0066"/>
    <property type="match status" value="1"/>
</dbReference>
<proteinExistence type="inferred from homology"/>
<organism evidence="4 5">
    <name type="scientific">Cohaesibacter gelatinilyticus</name>
    <dbReference type="NCBI Taxonomy" id="372072"/>
    <lineage>
        <taxon>Bacteria</taxon>
        <taxon>Pseudomonadati</taxon>
        <taxon>Pseudomonadota</taxon>
        <taxon>Alphaproteobacteria</taxon>
        <taxon>Hyphomicrobiales</taxon>
        <taxon>Cohaesibacteraceae</taxon>
    </lineage>
</organism>
<dbReference type="PANTHER" id="PTHR12818:SF0">
    <property type="entry name" value="TRNA (ADENINE(37)-N6)-METHYLTRANSFERASE"/>
    <property type="match status" value="1"/>
</dbReference>
<feature type="domain" description="TsaA-like" evidence="3">
    <location>
        <begin position="21"/>
        <end position="151"/>
    </location>
</feature>
<dbReference type="InterPro" id="IPR023370">
    <property type="entry name" value="TrmO-like_N"/>
</dbReference>
<dbReference type="GO" id="GO:0032259">
    <property type="term" value="P:methylation"/>
    <property type="evidence" value="ECO:0007669"/>
    <property type="project" value="UniProtKB-KW"/>
</dbReference>
<dbReference type="GO" id="GO:0008168">
    <property type="term" value="F:methyltransferase activity"/>
    <property type="evidence" value="ECO:0007669"/>
    <property type="project" value="UniProtKB-KW"/>
</dbReference>
<evidence type="ECO:0000259" key="3">
    <source>
        <dbReference type="PROSITE" id="PS51668"/>
    </source>
</evidence>
<dbReference type="OrthoDB" id="9804309at2"/>
<evidence type="ECO:0000313" key="4">
    <source>
        <dbReference type="EMBL" id="SNZ09304.1"/>
    </source>
</evidence>
<sequence length="169" mass="19462">MPVRPGELELDANCLTQDAWLSFIGHIETPFQTRADCPRNGRKTDEIAYVHVKEEFRPALKSLETCSHVIVFYWMHEAMRTLVQQRPKFAESIHGTFALRSPNRPNPISISVVELLDVLPDRLKIRYIDCLDGTPLLDIKPYFHQTDAIPQAEVGWHASEVKEEEKIKI</sequence>
<dbReference type="SUPFAM" id="SSF118196">
    <property type="entry name" value="YaeB-like"/>
    <property type="match status" value="1"/>
</dbReference>
<protein>
    <submittedName>
        <fullName evidence="4">tRNA-Thr(GGU) m(6)t(6)A37 methyltransferase TsaA</fullName>
    </submittedName>
</protein>
<dbReference type="PANTHER" id="PTHR12818">
    <property type="entry name" value="TRNA (ADENINE(37)-N6)-METHYLTRANSFERASE"/>
    <property type="match status" value="1"/>
</dbReference>
<evidence type="ECO:0000313" key="5">
    <source>
        <dbReference type="Proteomes" id="UP000219439"/>
    </source>
</evidence>
<comment type="similarity">
    <text evidence="2">Belongs to the tRNA methyltransferase O family.</text>
</comment>
<dbReference type="AlphaFoldDB" id="A0A285NIH1"/>
<dbReference type="InterPro" id="IPR036414">
    <property type="entry name" value="YaeB_N_sf"/>
</dbReference>
<keyword evidence="5" id="KW-1185">Reference proteome</keyword>
<dbReference type="Gene3D" id="2.40.30.70">
    <property type="entry name" value="YaeB-like"/>
    <property type="match status" value="1"/>
</dbReference>
<dbReference type="InterPro" id="IPR036413">
    <property type="entry name" value="YaeB-like_sf"/>
</dbReference>
<dbReference type="InterPro" id="IPR040372">
    <property type="entry name" value="YaeB-like"/>
</dbReference>
<keyword evidence="1" id="KW-0949">S-adenosyl-L-methionine</keyword>
<name>A0A285NIH1_9HYPH</name>
<keyword evidence="4" id="KW-0489">Methyltransferase</keyword>
<dbReference type="NCBIfam" id="TIGR00104">
    <property type="entry name" value="tRNA_TsaA"/>
    <property type="match status" value="1"/>
</dbReference>
<reference evidence="4 5" key="1">
    <citation type="submission" date="2017-09" db="EMBL/GenBank/DDBJ databases">
        <authorList>
            <person name="Ehlers B."/>
            <person name="Leendertz F.H."/>
        </authorList>
    </citation>
    <scope>NUCLEOTIDE SEQUENCE [LARGE SCALE GENOMIC DNA]</scope>
    <source>
        <strain evidence="4 5">DSM 18289</strain>
    </source>
</reference>
<dbReference type="RefSeq" id="WP_097153092.1">
    <property type="nucleotide sequence ID" value="NZ_OBEL01000001.1"/>
</dbReference>
<dbReference type="Proteomes" id="UP000219439">
    <property type="component" value="Unassembled WGS sequence"/>
</dbReference>